<accession>A0A1Y5RPZ7</accession>
<dbReference type="PANTHER" id="PTHR43818">
    <property type="entry name" value="BCDNA.GH03377"/>
    <property type="match status" value="1"/>
</dbReference>
<evidence type="ECO:0000259" key="2">
    <source>
        <dbReference type="Pfam" id="PF01408"/>
    </source>
</evidence>
<dbReference type="InterPro" id="IPR000683">
    <property type="entry name" value="Gfo/Idh/MocA-like_OxRdtase_N"/>
</dbReference>
<dbReference type="Gene3D" id="3.30.360.10">
    <property type="entry name" value="Dihydrodipicolinate Reductase, domain 2"/>
    <property type="match status" value="1"/>
</dbReference>
<dbReference type="OrthoDB" id="9815825at2"/>
<evidence type="ECO:0000313" key="5">
    <source>
        <dbReference type="Proteomes" id="UP000193409"/>
    </source>
</evidence>
<sequence>MRQEPREIGIGLVGGGYMGKAHAVALSAVGAVFQTALRPRLEVIAASSLASAERYRADFGFARAAADWRALVADPAVEAVVIAAPQATHRAIAEAAFAAGKSVFCEKPLGASISDAEAMVAAAEASGLPNMIGFNYVRTPATQFVRKLLAEGAIGEVTWFRGEHTEDFLADADAPATWRCQGRANGTMGDLAPHMINCALALMGDIAALSAQIETVHPTRPGPEGPVPVDNDDQAQMMVRFSSGASGHLYFSRIATGRKMGYAYEIHGTKGAIRFDQEDQNVVWLYRAEGPEATRGFTKILTGPAHPDYLPFCQGPGHGTGYQDQIIIEARDFLEAIATGTPVWPTFREGLKVARVIETAFASAEEGRWLPVLQE</sequence>
<evidence type="ECO:0000313" key="4">
    <source>
        <dbReference type="EMBL" id="SLN22366.1"/>
    </source>
</evidence>
<evidence type="ECO:0000256" key="1">
    <source>
        <dbReference type="ARBA" id="ARBA00023002"/>
    </source>
</evidence>
<dbReference type="InterPro" id="IPR050463">
    <property type="entry name" value="Gfo/Idh/MocA_oxidrdct_glycsds"/>
</dbReference>
<dbReference type="RefSeq" id="WP_085867428.1">
    <property type="nucleotide sequence ID" value="NZ_FWFQ01000004.1"/>
</dbReference>
<dbReference type="Gene3D" id="3.40.50.720">
    <property type="entry name" value="NAD(P)-binding Rossmann-like Domain"/>
    <property type="match status" value="1"/>
</dbReference>
<keyword evidence="5" id="KW-1185">Reference proteome</keyword>
<name>A0A1Y5RPZ7_9RHOB</name>
<dbReference type="Pfam" id="PF22725">
    <property type="entry name" value="GFO_IDH_MocA_C3"/>
    <property type="match status" value="1"/>
</dbReference>
<keyword evidence="1 4" id="KW-0560">Oxidoreductase</keyword>
<dbReference type="GO" id="GO:0000166">
    <property type="term" value="F:nucleotide binding"/>
    <property type="evidence" value="ECO:0007669"/>
    <property type="project" value="InterPro"/>
</dbReference>
<dbReference type="Pfam" id="PF01408">
    <property type="entry name" value="GFO_IDH_MocA"/>
    <property type="match status" value="1"/>
</dbReference>
<dbReference type="AlphaFoldDB" id="A0A1Y5RPZ7"/>
<feature type="domain" description="GFO/IDH/MocA-like oxidoreductase" evidence="3">
    <location>
        <begin position="143"/>
        <end position="274"/>
    </location>
</feature>
<evidence type="ECO:0000259" key="3">
    <source>
        <dbReference type="Pfam" id="PF22725"/>
    </source>
</evidence>
<dbReference type="SUPFAM" id="SSF51735">
    <property type="entry name" value="NAD(P)-binding Rossmann-fold domains"/>
    <property type="match status" value="1"/>
</dbReference>
<dbReference type="Proteomes" id="UP000193409">
    <property type="component" value="Unassembled WGS sequence"/>
</dbReference>
<proteinExistence type="predicted"/>
<dbReference type="EC" id="1.1.99.28" evidence="4"/>
<gene>
    <name evidence="4" type="primary">gfo_1</name>
    <name evidence="4" type="ORF">PSA7680_00872</name>
</gene>
<dbReference type="GO" id="GO:0047061">
    <property type="term" value="F:glucose-fructose oxidoreductase activity"/>
    <property type="evidence" value="ECO:0007669"/>
    <property type="project" value="UniProtKB-EC"/>
</dbReference>
<dbReference type="SUPFAM" id="SSF55347">
    <property type="entry name" value="Glyceraldehyde-3-phosphate dehydrogenase-like, C-terminal domain"/>
    <property type="match status" value="1"/>
</dbReference>
<reference evidence="4 5" key="1">
    <citation type="submission" date="2017-03" db="EMBL/GenBank/DDBJ databases">
        <authorList>
            <person name="Afonso C.L."/>
            <person name="Miller P.J."/>
            <person name="Scott M.A."/>
            <person name="Spackman E."/>
            <person name="Goraichik I."/>
            <person name="Dimitrov K.M."/>
            <person name="Suarez D.L."/>
            <person name="Swayne D.E."/>
        </authorList>
    </citation>
    <scope>NUCLEOTIDE SEQUENCE [LARGE SCALE GENOMIC DNA]</scope>
    <source>
        <strain evidence="4 5">CECT 7680</strain>
    </source>
</reference>
<dbReference type="InterPro" id="IPR036291">
    <property type="entry name" value="NAD(P)-bd_dom_sf"/>
</dbReference>
<protein>
    <submittedName>
        <fullName evidence="4">Glucose--fructose oxidoreductase</fullName>
        <ecNumber evidence="4">1.1.99.28</ecNumber>
    </submittedName>
</protein>
<dbReference type="PANTHER" id="PTHR43818:SF11">
    <property type="entry name" value="BCDNA.GH03377"/>
    <property type="match status" value="1"/>
</dbReference>
<dbReference type="InterPro" id="IPR055170">
    <property type="entry name" value="GFO_IDH_MocA-like_dom"/>
</dbReference>
<organism evidence="4 5">
    <name type="scientific">Pseudoruegeria aquimaris</name>
    <dbReference type="NCBI Taxonomy" id="393663"/>
    <lineage>
        <taxon>Bacteria</taxon>
        <taxon>Pseudomonadati</taxon>
        <taxon>Pseudomonadota</taxon>
        <taxon>Alphaproteobacteria</taxon>
        <taxon>Rhodobacterales</taxon>
        <taxon>Roseobacteraceae</taxon>
        <taxon>Pseudoruegeria</taxon>
    </lineage>
</organism>
<dbReference type="EMBL" id="FWFQ01000004">
    <property type="protein sequence ID" value="SLN22366.1"/>
    <property type="molecule type" value="Genomic_DNA"/>
</dbReference>
<feature type="domain" description="Gfo/Idh/MocA-like oxidoreductase N-terminal" evidence="2">
    <location>
        <begin position="9"/>
        <end position="133"/>
    </location>
</feature>